<feature type="domain" description="Acetyl xylan esterase" evidence="2">
    <location>
        <begin position="1"/>
        <end position="324"/>
    </location>
</feature>
<feature type="compositionally biased region" description="Acidic residues" evidence="1">
    <location>
        <begin position="346"/>
        <end position="356"/>
    </location>
</feature>
<reference evidence="4" key="1">
    <citation type="journal article" date="2019" name="Int. J. Syst. Evol. Microbiol.">
        <title>The Global Catalogue of Microorganisms (GCM) 10K type strain sequencing project: providing services to taxonomists for standard genome sequencing and annotation.</title>
        <authorList>
            <consortium name="The Broad Institute Genomics Platform"/>
            <consortium name="The Broad Institute Genome Sequencing Center for Infectious Disease"/>
            <person name="Wu L."/>
            <person name="Ma J."/>
        </authorList>
    </citation>
    <scope>NUCLEOTIDE SEQUENCE [LARGE SCALE GENOMIC DNA]</scope>
    <source>
        <strain evidence="4">NCAIM B.02333</strain>
    </source>
</reference>
<evidence type="ECO:0000256" key="1">
    <source>
        <dbReference type="SAM" id="MobiDB-lite"/>
    </source>
</evidence>
<dbReference type="Pfam" id="PF05448">
    <property type="entry name" value="AXE1"/>
    <property type="match status" value="1"/>
</dbReference>
<evidence type="ECO:0000313" key="3">
    <source>
        <dbReference type="EMBL" id="MFC3690039.1"/>
    </source>
</evidence>
<protein>
    <submittedName>
        <fullName evidence="3">Acetylxylan esterase</fullName>
    </submittedName>
</protein>
<proteinExistence type="predicted"/>
<dbReference type="InterPro" id="IPR039069">
    <property type="entry name" value="CE7"/>
</dbReference>
<organism evidence="3 4">
    <name type="scientific">Aquipuribacter hungaricus</name>
    <dbReference type="NCBI Taxonomy" id="545624"/>
    <lineage>
        <taxon>Bacteria</taxon>
        <taxon>Bacillati</taxon>
        <taxon>Actinomycetota</taxon>
        <taxon>Actinomycetes</taxon>
        <taxon>Micrococcales</taxon>
        <taxon>Intrasporangiaceae</taxon>
        <taxon>Aquipuribacter</taxon>
    </lineage>
</organism>
<comment type="caution">
    <text evidence="3">The sequence shown here is derived from an EMBL/GenBank/DDBJ whole genome shotgun (WGS) entry which is preliminary data.</text>
</comment>
<dbReference type="Proteomes" id="UP001595685">
    <property type="component" value="Unassembled WGS sequence"/>
</dbReference>
<sequence>MSAYDLPLEELRAFRPPLRLPDGFDDFWQRTLDELAQHPADVRRTPEPAGLTTVDVDDVRFAGWGGDEVAAWLLRPAGATGPLPCVVEFVGYSGGRGLPWERLLWSSAGYAHLVVDTRGQGWAWTTGVTADPGHDGGPAAPGMLTRGLHDPHEHYYRRLYADAVRAVEVARSLPEVDPDAVVAHGISQGGGVALAVAGLVPGLLGVMADVPFLCAFRRAVDLTDAEPYAEVVRWLASHRDDVERAFLTLDHVDAVHLASRASAPALVSVALRDEVCPPSTVFAAYNHYGGDRADEVDKQVRVWWGNGHEGGGGHQQREQLAWLAGRVAARGGDEVRSAPAGPEDAPASEDDLLNPA</sequence>
<dbReference type="Gene3D" id="3.40.50.1820">
    <property type="entry name" value="alpha/beta hydrolase"/>
    <property type="match status" value="1"/>
</dbReference>
<dbReference type="EMBL" id="JBHRWW010000015">
    <property type="protein sequence ID" value="MFC3690039.1"/>
    <property type="molecule type" value="Genomic_DNA"/>
</dbReference>
<evidence type="ECO:0000259" key="2">
    <source>
        <dbReference type="Pfam" id="PF05448"/>
    </source>
</evidence>
<dbReference type="InterPro" id="IPR008391">
    <property type="entry name" value="AXE1_dom"/>
</dbReference>
<feature type="region of interest" description="Disordered" evidence="1">
    <location>
        <begin position="331"/>
        <end position="356"/>
    </location>
</feature>
<dbReference type="RefSeq" id="WP_340292834.1">
    <property type="nucleotide sequence ID" value="NZ_JBBEOI010000084.1"/>
</dbReference>
<name>A0ABV7WJU8_9MICO</name>
<dbReference type="PANTHER" id="PTHR40111">
    <property type="entry name" value="CEPHALOSPORIN-C DEACETYLASE"/>
    <property type="match status" value="1"/>
</dbReference>
<dbReference type="PANTHER" id="PTHR40111:SF1">
    <property type="entry name" value="CEPHALOSPORIN-C DEACETYLASE"/>
    <property type="match status" value="1"/>
</dbReference>
<dbReference type="InterPro" id="IPR029058">
    <property type="entry name" value="AB_hydrolase_fold"/>
</dbReference>
<evidence type="ECO:0000313" key="4">
    <source>
        <dbReference type="Proteomes" id="UP001595685"/>
    </source>
</evidence>
<accession>A0ABV7WJU8</accession>
<keyword evidence="4" id="KW-1185">Reference proteome</keyword>
<dbReference type="SUPFAM" id="SSF53474">
    <property type="entry name" value="alpha/beta-Hydrolases"/>
    <property type="match status" value="1"/>
</dbReference>
<gene>
    <name evidence="3" type="ORF">ACFOLH_16960</name>
</gene>